<organism evidence="3 4">
    <name type="scientific">Alicyclobacillus sacchari</name>
    <dbReference type="NCBI Taxonomy" id="392010"/>
    <lineage>
        <taxon>Bacteria</taxon>
        <taxon>Bacillati</taxon>
        <taxon>Bacillota</taxon>
        <taxon>Bacilli</taxon>
        <taxon>Bacillales</taxon>
        <taxon>Alicyclobacillaceae</taxon>
        <taxon>Alicyclobacillus</taxon>
    </lineage>
</organism>
<comment type="similarity">
    <text evidence="1">Belongs to the bacterial solute-binding protein 8 family.</text>
</comment>
<protein>
    <submittedName>
        <fullName evidence="3">Iron complex transport system substrate-binding protein</fullName>
    </submittedName>
</protein>
<evidence type="ECO:0000256" key="1">
    <source>
        <dbReference type="ARBA" id="ARBA00008814"/>
    </source>
</evidence>
<proteinExistence type="inferred from homology"/>
<dbReference type="SUPFAM" id="SSF53807">
    <property type="entry name" value="Helical backbone' metal receptor"/>
    <property type="match status" value="1"/>
</dbReference>
<dbReference type="PROSITE" id="PS50983">
    <property type="entry name" value="FE_B12_PBP"/>
    <property type="match status" value="1"/>
</dbReference>
<dbReference type="InterPro" id="IPR050902">
    <property type="entry name" value="ABC_Transporter_SBP"/>
</dbReference>
<dbReference type="AlphaFoldDB" id="A0A4R8LUB1"/>
<name>A0A4R8LUB1_9BACL</name>
<dbReference type="InterPro" id="IPR002491">
    <property type="entry name" value="ABC_transptr_periplasmic_BD"/>
</dbReference>
<evidence type="ECO:0000259" key="2">
    <source>
        <dbReference type="PROSITE" id="PS50983"/>
    </source>
</evidence>
<keyword evidence="4" id="KW-1185">Reference proteome</keyword>
<evidence type="ECO:0000313" key="3">
    <source>
        <dbReference type="EMBL" id="TDY51244.1"/>
    </source>
</evidence>
<accession>A0A4R8LUB1</accession>
<dbReference type="Proteomes" id="UP000294581">
    <property type="component" value="Unassembled WGS sequence"/>
</dbReference>
<dbReference type="RefSeq" id="WP_166668931.1">
    <property type="nucleotide sequence ID" value="NZ_SORF01000001.1"/>
</dbReference>
<dbReference type="GO" id="GO:0071281">
    <property type="term" value="P:cellular response to iron ion"/>
    <property type="evidence" value="ECO:0007669"/>
    <property type="project" value="TreeGrafter"/>
</dbReference>
<dbReference type="Pfam" id="PF01497">
    <property type="entry name" value="Peripla_BP_2"/>
    <property type="match status" value="1"/>
</dbReference>
<dbReference type="EMBL" id="SORF01000001">
    <property type="protein sequence ID" value="TDY51244.1"/>
    <property type="molecule type" value="Genomic_DNA"/>
</dbReference>
<sequence length="261" mass="28490">MYPERIVCLAAEIPEILNELGALDRVVGISAYTTRPLEALSIPKVSGFQNGSIKKILETKPDVAILTSAVQNGLAAALGQAGITVIHLYPQRLQDLFSTISLLGNVVGASDRASALNARLQLAIDEVRVKAERFPRRPRVYFEEWMDPLITGIGWVSDLIELAGGEDVFRAKAIEGLSAADRVVKPDDVIAADPDLVFASWCGKPFRHPEFCERPGFAQIAAVREGHVYELSGEVLQCGPMLIDTLYSLHQTIAKVARSER</sequence>
<gene>
    <name evidence="3" type="ORF">C7445_101244</name>
</gene>
<dbReference type="Gene3D" id="3.40.50.1980">
    <property type="entry name" value="Nitrogenase molybdenum iron protein domain"/>
    <property type="match status" value="2"/>
</dbReference>
<comment type="caution">
    <text evidence="3">The sequence shown here is derived from an EMBL/GenBank/DDBJ whole genome shotgun (WGS) entry which is preliminary data.</text>
</comment>
<feature type="domain" description="Fe/B12 periplasmic-binding" evidence="2">
    <location>
        <begin position="5"/>
        <end position="261"/>
    </location>
</feature>
<dbReference type="PANTHER" id="PTHR30535">
    <property type="entry name" value="VITAMIN B12-BINDING PROTEIN"/>
    <property type="match status" value="1"/>
</dbReference>
<reference evidence="3 4" key="1">
    <citation type="submission" date="2019-03" db="EMBL/GenBank/DDBJ databases">
        <title>Genomic Encyclopedia of Type Strains, Phase IV (KMG-IV): sequencing the most valuable type-strain genomes for metagenomic binning, comparative biology and taxonomic classification.</title>
        <authorList>
            <person name="Goeker M."/>
        </authorList>
    </citation>
    <scope>NUCLEOTIDE SEQUENCE [LARGE SCALE GENOMIC DNA]</scope>
    <source>
        <strain evidence="3 4">DSM 17974</strain>
    </source>
</reference>
<dbReference type="PANTHER" id="PTHR30535:SF34">
    <property type="entry name" value="MOLYBDATE-BINDING PROTEIN MOLA"/>
    <property type="match status" value="1"/>
</dbReference>
<evidence type="ECO:0000313" key="4">
    <source>
        <dbReference type="Proteomes" id="UP000294581"/>
    </source>
</evidence>